<comment type="caution">
    <text evidence="1">The sequence shown here is derived from an EMBL/GenBank/DDBJ whole genome shotgun (WGS) entry which is preliminary data.</text>
</comment>
<accession>A0AAW7Y519</accession>
<dbReference type="EMBL" id="JAUOPU010000012">
    <property type="protein sequence ID" value="MDO6543472.1"/>
    <property type="molecule type" value="Genomic_DNA"/>
</dbReference>
<gene>
    <name evidence="1" type="ORF">Q4568_13070</name>
</gene>
<sequence>MYQTKLLDSYKSVKNYIQDKQIAADLGVAKSRISEMRSGKRYMSDIQAIYLAKECNIDEKEALIGVHADRTQNAEIKSIWNEIAKKLNSQGFQTFSLGFMALVIASNSDIRVIAQYALYILC</sequence>
<dbReference type="CDD" id="cd00093">
    <property type="entry name" value="HTH_XRE"/>
    <property type="match status" value="1"/>
</dbReference>
<organism evidence="1 2">
    <name type="scientific">Photobacterium sanguinicancri</name>
    <dbReference type="NCBI Taxonomy" id="875932"/>
    <lineage>
        <taxon>Bacteria</taxon>
        <taxon>Pseudomonadati</taxon>
        <taxon>Pseudomonadota</taxon>
        <taxon>Gammaproteobacteria</taxon>
        <taxon>Vibrionales</taxon>
        <taxon>Vibrionaceae</taxon>
        <taxon>Photobacterium</taxon>
    </lineage>
</organism>
<evidence type="ECO:0000313" key="1">
    <source>
        <dbReference type="EMBL" id="MDO6543472.1"/>
    </source>
</evidence>
<dbReference type="InterPro" id="IPR021096">
    <property type="entry name" value="Vibrio_phage_VSK_Orf152"/>
</dbReference>
<dbReference type="Pfam" id="PF12472">
    <property type="entry name" value="DUF3693"/>
    <property type="match status" value="1"/>
</dbReference>
<dbReference type="AlphaFoldDB" id="A0AAW7Y519"/>
<reference evidence="1" key="1">
    <citation type="submission" date="2023-07" db="EMBL/GenBank/DDBJ databases">
        <title>Genome content predicts the carbon catabolic preferences of heterotrophic bacteria.</title>
        <authorList>
            <person name="Gralka M."/>
        </authorList>
    </citation>
    <scope>NUCLEOTIDE SEQUENCE</scope>
    <source>
        <strain evidence="1">G2M05</strain>
    </source>
</reference>
<protein>
    <submittedName>
        <fullName evidence="1">DUF3693 domain-containing protein</fullName>
    </submittedName>
</protein>
<dbReference type="RefSeq" id="WP_303499944.1">
    <property type="nucleotide sequence ID" value="NZ_JAUOPU010000012.1"/>
</dbReference>
<evidence type="ECO:0000313" key="2">
    <source>
        <dbReference type="Proteomes" id="UP001170624"/>
    </source>
</evidence>
<name>A0AAW7Y519_9GAMM</name>
<proteinExistence type="predicted"/>
<dbReference type="Proteomes" id="UP001170624">
    <property type="component" value="Unassembled WGS sequence"/>
</dbReference>
<dbReference type="InterPro" id="IPR001387">
    <property type="entry name" value="Cro/C1-type_HTH"/>
</dbReference>